<feature type="region of interest" description="Disordered" evidence="2">
    <location>
        <begin position="406"/>
        <end position="429"/>
    </location>
</feature>
<feature type="compositionally biased region" description="Gly residues" evidence="2">
    <location>
        <begin position="252"/>
        <end position="262"/>
    </location>
</feature>
<dbReference type="RefSeq" id="YP_009148432.1">
    <property type="nucleotide sequence ID" value="NC_027348.2"/>
</dbReference>
<reference evidence="5" key="1">
    <citation type="submission" date="2014-10" db="EMBL/GenBank/DDBJ databases">
        <title>Draft genome sequence of lytic bacteriophage specific to a multidrug resistant bacterium Delftia tsuruhatensis ARB-1.</title>
        <authorList>
            <person name="Bhattacharjee A.S."/>
            <person name="Motlagh A.M."/>
            <person name="Goel R."/>
        </authorList>
    </citation>
    <scope>NUCLEOTIDE SEQUENCE [LARGE SCALE GENOMIC DNA]</scope>
</reference>
<dbReference type="PANTHER" id="PTHR37423">
    <property type="entry name" value="SOLUBLE LYTIC MUREIN TRANSGLYCOSYLASE-RELATED"/>
    <property type="match status" value="1"/>
</dbReference>
<evidence type="ECO:0000313" key="5">
    <source>
        <dbReference type="Proteomes" id="UP000030040"/>
    </source>
</evidence>
<dbReference type="KEGG" id="vg:24638754"/>
<protein>
    <submittedName>
        <fullName evidence="4">Lysozyme-like domain vision structural protein</fullName>
    </submittedName>
</protein>
<sequence length="712" mass="73682">MAGPLTWREVSAPNFSGSASALSTFGTLLNNAAQAGQNAIAGWRQNQADQAGTSAMLNDMARRDPAAAEAMMRGVDPSTLNMGTLKQIQENQLNGMRQTQIAQAVQKGAYDMGRTVRTDQALDAASPYIQAMQQAAASGNYPAYQQAQAEAYKAGAFNGIPADKLQGILSGNQSNVAAAQASGGRSQQLADAAAVAQFGADALANDFGPAETAARIINDPKATPQQKMQMLKQAGLDQWGQAPAGTSSSGSGTAGGTKGKAGGAVAAPAGSAARINQLMDSLLFQESGGQQFNADGSVKTSSKGAIGVAQVMPDTAPEAARMAGLPWDENRYKTDPAYNKALGQAYFTSMLNKYGGDEEKALAAYNAGPGRVDKAIAATAGSKDTGAWLKALPQETQKYVPNIMGRAGRESSDVPPNAEQAAADGGQRTNAQMQMAGTWAGRSIASRDAQMAAAGIPNLSEIEKDQSSRMELAQKMTGKEGAFSGAKSSDMAQLIAEVGTKYKVQPSVAAAIIQRAGVGDDRWKPFQWLSSPNIRDMVNMKELDALGALVNSGGQAVIDANRDLVQDAGKTVSSAQKALKDAEAELAAGKERVKGRPGAASGLAPLQANVTKAEQALASALDAQERSTNLRPRYQNAGNRGMEPAAIEASGGPSVEQQAQAQADADSAGGRAAADLRRAEAALANATPGTQAYAQAERQVQKARRLAALFSR</sequence>
<evidence type="ECO:0000259" key="3">
    <source>
        <dbReference type="Pfam" id="PF01464"/>
    </source>
</evidence>
<dbReference type="OrthoDB" id="1397at10239"/>
<dbReference type="PANTHER" id="PTHR37423:SF2">
    <property type="entry name" value="MEMBRANE-BOUND LYTIC MUREIN TRANSGLYCOSYLASE C"/>
    <property type="match status" value="1"/>
</dbReference>
<feature type="region of interest" description="Disordered" evidence="2">
    <location>
        <begin position="223"/>
        <end position="264"/>
    </location>
</feature>
<evidence type="ECO:0000256" key="2">
    <source>
        <dbReference type="SAM" id="MobiDB-lite"/>
    </source>
</evidence>
<organism evidence="4 5">
    <name type="scientific">Delftia phage RG-2014</name>
    <dbReference type="NCBI Taxonomy" id="1563661"/>
    <lineage>
        <taxon>Viruses</taxon>
        <taxon>Duplodnaviria</taxon>
        <taxon>Heunggongvirae</taxon>
        <taxon>Uroviricota</taxon>
        <taxon>Caudoviricetes</taxon>
        <taxon>Schitoviridae</taxon>
        <taxon>Dendoorenvirus</taxon>
        <taxon>Dendoorenvirus RG2014</taxon>
    </lineage>
</organism>
<dbReference type="Gene3D" id="1.10.530.10">
    <property type="match status" value="1"/>
</dbReference>
<feature type="compositionally biased region" description="Low complexity" evidence="2">
    <location>
        <begin position="656"/>
        <end position="673"/>
    </location>
</feature>
<feature type="compositionally biased region" description="Low complexity" evidence="2">
    <location>
        <begin position="240"/>
        <end position="251"/>
    </location>
</feature>
<dbReference type="GeneID" id="24638754"/>
<feature type="coiled-coil region" evidence="1">
    <location>
        <begin position="565"/>
        <end position="592"/>
    </location>
</feature>
<accession>A0A097PAR3</accession>
<feature type="region of interest" description="Disordered" evidence="2">
    <location>
        <begin position="621"/>
        <end position="673"/>
    </location>
</feature>
<keyword evidence="1" id="KW-0175">Coiled coil</keyword>
<dbReference type="InterPro" id="IPR023346">
    <property type="entry name" value="Lysozyme-like_dom_sf"/>
</dbReference>
<keyword evidence="5" id="KW-1185">Reference proteome</keyword>
<gene>
    <name evidence="4" type="ORF">RG2014_069</name>
</gene>
<dbReference type="EMBL" id="KM879221">
    <property type="protein sequence ID" value="AIU44323.1"/>
    <property type="molecule type" value="Genomic_DNA"/>
</dbReference>
<feature type="domain" description="Transglycosylase SLT" evidence="3">
    <location>
        <begin position="282"/>
        <end position="382"/>
    </location>
</feature>
<dbReference type="Proteomes" id="UP000030040">
    <property type="component" value="Segment"/>
</dbReference>
<evidence type="ECO:0000256" key="1">
    <source>
        <dbReference type="SAM" id="Coils"/>
    </source>
</evidence>
<dbReference type="SUPFAM" id="SSF53955">
    <property type="entry name" value="Lysozyme-like"/>
    <property type="match status" value="1"/>
</dbReference>
<evidence type="ECO:0000313" key="4">
    <source>
        <dbReference type="EMBL" id="AIU44323.1"/>
    </source>
</evidence>
<name>A0A097PAR3_9CAUD</name>
<dbReference type="Pfam" id="PF01464">
    <property type="entry name" value="SLT"/>
    <property type="match status" value="1"/>
</dbReference>
<dbReference type="InterPro" id="IPR008258">
    <property type="entry name" value="Transglycosylase_SLT_dom_1"/>
</dbReference>
<proteinExistence type="predicted"/>